<evidence type="ECO:0000313" key="3">
    <source>
        <dbReference type="EMBL" id="KAL1581829.1"/>
    </source>
</evidence>
<dbReference type="FunFam" id="3.40.50.720:FF:000245">
    <property type="entry name" value="Short chain dehydrogenase, putative"/>
    <property type="match status" value="1"/>
</dbReference>
<keyword evidence="2" id="KW-0560">Oxidoreductase</keyword>
<dbReference type="PANTHER" id="PTHR43008">
    <property type="entry name" value="BENZIL REDUCTASE"/>
    <property type="match status" value="1"/>
</dbReference>
<comment type="similarity">
    <text evidence="1">Belongs to the short-chain dehydrogenases/reductases (SDR) family.</text>
</comment>
<evidence type="ECO:0000256" key="1">
    <source>
        <dbReference type="ARBA" id="ARBA00006484"/>
    </source>
</evidence>
<keyword evidence="4" id="KW-1185">Reference proteome</keyword>
<dbReference type="RefSeq" id="XP_069224937.1">
    <property type="nucleotide sequence ID" value="XM_069378208.1"/>
</dbReference>
<dbReference type="Pfam" id="PF13561">
    <property type="entry name" value="adh_short_C2"/>
    <property type="match status" value="1"/>
</dbReference>
<protein>
    <submittedName>
        <fullName evidence="3">Uncharacterized protein</fullName>
    </submittedName>
</protein>
<accession>A0AB34KA17</accession>
<dbReference type="Proteomes" id="UP000803884">
    <property type="component" value="Unassembled WGS sequence"/>
</dbReference>
<reference evidence="3 4" key="1">
    <citation type="journal article" date="2020" name="Microbiol. Resour. Announc.">
        <title>Draft Genome Sequence of a Cladosporium Species Isolated from the Mesophotic Ascidian Didemnum maculosum.</title>
        <authorList>
            <person name="Gioti A."/>
            <person name="Siaperas R."/>
            <person name="Nikolaivits E."/>
            <person name="Le Goff G."/>
            <person name="Ouazzani J."/>
            <person name="Kotoulas G."/>
            <person name="Topakas E."/>
        </authorList>
    </citation>
    <scope>NUCLEOTIDE SEQUENCE [LARGE SCALE GENOMIC DNA]</scope>
    <source>
        <strain evidence="3 4">TM138-S3</strain>
    </source>
</reference>
<dbReference type="EMBL" id="JAAQHG020000135">
    <property type="protein sequence ID" value="KAL1581829.1"/>
    <property type="molecule type" value="Genomic_DNA"/>
</dbReference>
<gene>
    <name evidence="3" type="ORF">WHR41_09605</name>
</gene>
<dbReference type="Gene3D" id="3.40.50.720">
    <property type="entry name" value="NAD(P)-binding Rossmann-like Domain"/>
    <property type="match status" value="1"/>
</dbReference>
<dbReference type="GeneID" id="96011046"/>
<organism evidence="3 4">
    <name type="scientific">Cladosporium halotolerans</name>
    <dbReference type="NCBI Taxonomy" id="1052096"/>
    <lineage>
        <taxon>Eukaryota</taxon>
        <taxon>Fungi</taxon>
        <taxon>Dikarya</taxon>
        <taxon>Ascomycota</taxon>
        <taxon>Pezizomycotina</taxon>
        <taxon>Dothideomycetes</taxon>
        <taxon>Dothideomycetidae</taxon>
        <taxon>Cladosporiales</taxon>
        <taxon>Cladosporiaceae</taxon>
        <taxon>Cladosporium</taxon>
    </lineage>
</organism>
<comment type="caution">
    <text evidence="3">The sequence shown here is derived from an EMBL/GenBank/DDBJ whole genome shotgun (WGS) entry which is preliminary data.</text>
</comment>
<dbReference type="PANTHER" id="PTHR43008:SF10">
    <property type="entry name" value="CHAIN DEHYDROGENASE_OXIDOREDUCTASE, PUTATIVE (AFU_ORTHOLOGUE AFUA_2G15740)-RELATED"/>
    <property type="match status" value="1"/>
</dbReference>
<dbReference type="SUPFAM" id="SSF51735">
    <property type="entry name" value="NAD(P)-binding Rossmann-fold domains"/>
    <property type="match status" value="1"/>
</dbReference>
<dbReference type="InterPro" id="IPR002347">
    <property type="entry name" value="SDR_fam"/>
</dbReference>
<evidence type="ECO:0000256" key="2">
    <source>
        <dbReference type="ARBA" id="ARBA00023002"/>
    </source>
</evidence>
<evidence type="ECO:0000313" key="4">
    <source>
        <dbReference type="Proteomes" id="UP000803884"/>
    </source>
</evidence>
<dbReference type="GO" id="GO:0050664">
    <property type="term" value="F:oxidoreductase activity, acting on NAD(P)H, oxygen as acceptor"/>
    <property type="evidence" value="ECO:0007669"/>
    <property type="project" value="TreeGrafter"/>
</dbReference>
<proteinExistence type="inferred from homology"/>
<dbReference type="PRINTS" id="PR00081">
    <property type="entry name" value="GDHRDH"/>
</dbReference>
<dbReference type="GO" id="GO:0016616">
    <property type="term" value="F:oxidoreductase activity, acting on the CH-OH group of donors, NAD or NADP as acceptor"/>
    <property type="evidence" value="ECO:0007669"/>
    <property type="project" value="UniProtKB-ARBA"/>
</dbReference>
<sequence>MENIGQKRFLDFDLVGGAFVVTGGARGLGLAMAEGLVEAGGKVHCLDRAPSPDEEYEEAKKRVVPEWGGSLHYVQVDVTNTASLNASIESIAADNKRLDGLIAAAGIVEVTPAIEYTVEGVSRMMDINYTGLFMSATAAAREMMRYGCRGSTCLVASMSGIVANKGMNSPVYNPSKAAVIQLARSLAMEWTPVQSDRRGGIRVNSLSPGDVMTPAVQEVFERNPGTREIWESENMAHRLANPVEFKSAALFLLSRASSFMTGSNLVIDGGHTAW</sequence>
<name>A0AB34KA17_9PEZI</name>
<dbReference type="InterPro" id="IPR036291">
    <property type="entry name" value="NAD(P)-bd_dom_sf"/>
</dbReference>
<dbReference type="AlphaFoldDB" id="A0AB34KA17"/>